<evidence type="ECO:0000313" key="2">
    <source>
        <dbReference type="Proteomes" id="UP000298663"/>
    </source>
</evidence>
<evidence type="ECO:0000313" key="1">
    <source>
        <dbReference type="EMBL" id="TKR72655.1"/>
    </source>
</evidence>
<reference evidence="1 2" key="2">
    <citation type="journal article" date="2019" name="G3 (Bethesda)">
        <title>Hybrid Assembly of the Genome of the Entomopathogenic Nematode Steinernema carpocapsae Identifies the X-Chromosome.</title>
        <authorList>
            <person name="Serra L."/>
            <person name="Macchietto M."/>
            <person name="Macias-Munoz A."/>
            <person name="McGill C.J."/>
            <person name="Rodriguez I.M."/>
            <person name="Rodriguez B."/>
            <person name="Murad R."/>
            <person name="Mortazavi A."/>
        </authorList>
    </citation>
    <scope>NUCLEOTIDE SEQUENCE [LARGE SCALE GENOMIC DNA]</scope>
    <source>
        <strain evidence="1 2">ALL</strain>
    </source>
</reference>
<proteinExistence type="predicted"/>
<name>A0A4V6A0T4_STECR</name>
<accession>A0A4V6A0T4</accession>
<reference evidence="1 2" key="1">
    <citation type="journal article" date="2015" name="Genome Biol.">
        <title>Comparative genomics of Steinernema reveals deeply conserved gene regulatory networks.</title>
        <authorList>
            <person name="Dillman A.R."/>
            <person name="Macchietto M."/>
            <person name="Porter C.F."/>
            <person name="Rogers A."/>
            <person name="Williams B."/>
            <person name="Antoshechkin I."/>
            <person name="Lee M.M."/>
            <person name="Goodwin Z."/>
            <person name="Lu X."/>
            <person name="Lewis E.E."/>
            <person name="Goodrich-Blair H."/>
            <person name="Stock S.P."/>
            <person name="Adams B.J."/>
            <person name="Sternberg P.W."/>
            <person name="Mortazavi A."/>
        </authorList>
    </citation>
    <scope>NUCLEOTIDE SEQUENCE [LARGE SCALE GENOMIC DNA]</scope>
    <source>
        <strain evidence="1 2">ALL</strain>
    </source>
</reference>
<sequence>MPTNLKNVARLSASQVLICDLNSSLPGIKSIYKIVEDLLTSRFIFLSFDFALHNFRRSFFKIFAFRNKAEFSA</sequence>
<keyword evidence="2" id="KW-1185">Reference proteome</keyword>
<protein>
    <submittedName>
        <fullName evidence="1">Uncharacterized protein</fullName>
    </submittedName>
</protein>
<organism evidence="1 2">
    <name type="scientific">Steinernema carpocapsae</name>
    <name type="common">Entomopathogenic nematode</name>
    <dbReference type="NCBI Taxonomy" id="34508"/>
    <lineage>
        <taxon>Eukaryota</taxon>
        <taxon>Metazoa</taxon>
        <taxon>Ecdysozoa</taxon>
        <taxon>Nematoda</taxon>
        <taxon>Chromadorea</taxon>
        <taxon>Rhabditida</taxon>
        <taxon>Tylenchina</taxon>
        <taxon>Panagrolaimomorpha</taxon>
        <taxon>Strongyloidoidea</taxon>
        <taxon>Steinernematidae</taxon>
        <taxon>Steinernema</taxon>
    </lineage>
</organism>
<dbReference type="AlphaFoldDB" id="A0A4V6A0T4"/>
<dbReference type="EMBL" id="AZBU02000006">
    <property type="protein sequence ID" value="TKR72655.1"/>
    <property type="molecule type" value="Genomic_DNA"/>
</dbReference>
<gene>
    <name evidence="1" type="ORF">L596_020070</name>
</gene>
<comment type="caution">
    <text evidence="1">The sequence shown here is derived from an EMBL/GenBank/DDBJ whole genome shotgun (WGS) entry which is preliminary data.</text>
</comment>
<dbReference type="Proteomes" id="UP000298663">
    <property type="component" value="Unassembled WGS sequence"/>
</dbReference>